<evidence type="ECO:0000313" key="1">
    <source>
        <dbReference type="EMBL" id="KFO34454.1"/>
    </source>
</evidence>
<dbReference type="EMBL" id="KN121953">
    <property type="protein sequence ID" value="KFO34454.1"/>
    <property type="molecule type" value="Genomic_DNA"/>
</dbReference>
<accession>A0A091DQP8</accession>
<keyword evidence="2" id="KW-1185">Reference proteome</keyword>
<evidence type="ECO:0000313" key="2">
    <source>
        <dbReference type="Proteomes" id="UP000028990"/>
    </source>
</evidence>
<reference evidence="1 2" key="1">
    <citation type="submission" date="2013-11" db="EMBL/GenBank/DDBJ databases">
        <title>The Damaraland mole rat (Fukomys damarensis) genome and evolution of African mole rats.</title>
        <authorList>
            <person name="Gladyshev V.N."/>
            <person name="Fang X."/>
        </authorList>
    </citation>
    <scope>NUCLEOTIDE SEQUENCE [LARGE SCALE GENOMIC DNA]</scope>
    <source>
        <tissue evidence="1">Liver</tissue>
    </source>
</reference>
<sequence length="152" mass="16818">MLTVSPTDAECEVGDWVIWMSHRETDMGNIKTETCQISQISEPQSFQHDLCISPGAAPFFLQTTPSVCLLGHFPEVQPLPTVTNTIPIQIHCTGNTDVTLCAFTTSTKKFGEFAAHCHLIRNQVQENITMFPDSPIHKIWYLVASASSANPK</sequence>
<proteinExistence type="predicted"/>
<dbReference type="Proteomes" id="UP000028990">
    <property type="component" value="Unassembled WGS sequence"/>
</dbReference>
<protein>
    <submittedName>
        <fullName evidence="1">Uncharacterized protein</fullName>
    </submittedName>
</protein>
<gene>
    <name evidence="1" type="ORF">H920_04140</name>
</gene>
<name>A0A091DQP8_FUKDA</name>
<dbReference type="AlphaFoldDB" id="A0A091DQP8"/>
<organism evidence="1 2">
    <name type="scientific">Fukomys damarensis</name>
    <name type="common">Damaraland mole rat</name>
    <name type="synonym">Cryptomys damarensis</name>
    <dbReference type="NCBI Taxonomy" id="885580"/>
    <lineage>
        <taxon>Eukaryota</taxon>
        <taxon>Metazoa</taxon>
        <taxon>Chordata</taxon>
        <taxon>Craniata</taxon>
        <taxon>Vertebrata</taxon>
        <taxon>Euteleostomi</taxon>
        <taxon>Mammalia</taxon>
        <taxon>Eutheria</taxon>
        <taxon>Euarchontoglires</taxon>
        <taxon>Glires</taxon>
        <taxon>Rodentia</taxon>
        <taxon>Hystricomorpha</taxon>
        <taxon>Bathyergidae</taxon>
        <taxon>Fukomys</taxon>
    </lineage>
</organism>